<comment type="caution">
    <text evidence="1">The sequence shown here is derived from an EMBL/GenBank/DDBJ whole genome shotgun (WGS) entry which is preliminary data.</text>
</comment>
<dbReference type="RefSeq" id="WP_168876612.1">
    <property type="nucleotide sequence ID" value="NZ_JABAIM010000001.1"/>
</dbReference>
<reference evidence="1 2" key="1">
    <citation type="submission" date="2020-04" db="EMBL/GenBank/DDBJ databases">
        <title>Draft genome of Leeia sp. IMCC25680.</title>
        <authorList>
            <person name="Song J."/>
            <person name="Cho J.-C."/>
        </authorList>
    </citation>
    <scope>NUCLEOTIDE SEQUENCE [LARGE SCALE GENOMIC DNA]</scope>
    <source>
        <strain evidence="1 2">IMCC25680</strain>
    </source>
</reference>
<proteinExistence type="predicted"/>
<evidence type="ECO:0000313" key="1">
    <source>
        <dbReference type="EMBL" id="NLR75056.1"/>
    </source>
</evidence>
<name>A0A847SC22_9NEIS</name>
<gene>
    <name evidence="1" type="ORF">HF682_07780</name>
</gene>
<dbReference type="Proteomes" id="UP000587991">
    <property type="component" value="Unassembled WGS sequence"/>
</dbReference>
<evidence type="ECO:0000313" key="2">
    <source>
        <dbReference type="Proteomes" id="UP000587991"/>
    </source>
</evidence>
<dbReference type="EMBL" id="JABAIM010000001">
    <property type="protein sequence ID" value="NLR75056.1"/>
    <property type="molecule type" value="Genomic_DNA"/>
</dbReference>
<keyword evidence="2" id="KW-1185">Reference proteome</keyword>
<organism evidence="1 2">
    <name type="scientific">Leeia aquatica</name>
    <dbReference type="NCBI Taxonomy" id="2725557"/>
    <lineage>
        <taxon>Bacteria</taxon>
        <taxon>Pseudomonadati</taxon>
        <taxon>Pseudomonadota</taxon>
        <taxon>Betaproteobacteria</taxon>
        <taxon>Neisseriales</taxon>
        <taxon>Leeiaceae</taxon>
        <taxon>Leeia</taxon>
    </lineage>
</organism>
<accession>A0A847SC22</accession>
<dbReference type="AlphaFoldDB" id="A0A847SC22"/>
<protein>
    <submittedName>
        <fullName evidence="1">Uncharacterized protein</fullName>
    </submittedName>
</protein>
<sequence>MTRHGLPLLLGLLCCACTQLKPTALWVADQHGLDAGVDTLELGNQRWQIRVETSTLLMTGNIQQRLQDAVHLHCRKQGRPIPVIEREESGLLNSLTGGRRYATAILHCDPAAAAAPSTVQ</sequence>